<protein>
    <submittedName>
        <fullName evidence="3">Tripartite tricarboxylate transporter substrate binding protein</fullName>
    </submittedName>
</protein>
<reference evidence="3 4" key="1">
    <citation type="submission" date="2023-03" db="EMBL/GenBank/DDBJ databases">
        <title>Diaphorobacter basophil sp. nov., isolated from a sewage-treatment plant.</title>
        <authorList>
            <person name="Yang K."/>
        </authorList>
    </citation>
    <scope>NUCLEOTIDE SEQUENCE [LARGE SCALE GENOMIC DNA]</scope>
    <source>
        <strain evidence="3 4">Y-1</strain>
    </source>
</reference>
<evidence type="ECO:0000313" key="4">
    <source>
        <dbReference type="Proteomes" id="UP001303211"/>
    </source>
</evidence>
<dbReference type="InterPro" id="IPR005064">
    <property type="entry name" value="BUG"/>
</dbReference>
<dbReference type="CDD" id="cd13578">
    <property type="entry name" value="PBP2_Bug27"/>
    <property type="match status" value="1"/>
</dbReference>
<sequence length="323" mass="33523">MNRRQLLLSAAAVAAASVTSLGHAQDGTIRLVVPYAPGGPIDVTARALAERVRDSLGTVIIDNKAGAGGNIGADLVAKSAPDGLTIGIAATATHAVNPWLYSRMPYDAARDFAAITQMVRVPNVLVVNAARAEQLKIHSLQDLIAYARANPGKLNYGSGGNGSAGHLAGEMFKQKAGIYALHIPYRGASPAQLALLAGEVDFNIDNLAAAAPNIKAGKLKALAVTSLAASPMLPGVPPLSSSFKGFAIDTWWGLVAPAGTPGPVIARLNKAFTDALRAPETKTRFEALMAEPVPTTPEQFDAFMAAERAKYQQVVKASGAKVD</sequence>
<dbReference type="EMBL" id="CP136921">
    <property type="protein sequence ID" value="WOO33791.1"/>
    <property type="molecule type" value="Genomic_DNA"/>
</dbReference>
<dbReference type="PIRSF" id="PIRSF017082">
    <property type="entry name" value="YflP"/>
    <property type="match status" value="1"/>
</dbReference>
<keyword evidence="2" id="KW-0732">Signal</keyword>
<dbReference type="SUPFAM" id="SSF53850">
    <property type="entry name" value="Periplasmic binding protein-like II"/>
    <property type="match status" value="1"/>
</dbReference>
<name>A0ABZ0J8U4_9BURK</name>
<dbReference type="PANTHER" id="PTHR42928">
    <property type="entry name" value="TRICARBOXYLATE-BINDING PROTEIN"/>
    <property type="match status" value="1"/>
</dbReference>
<comment type="similarity">
    <text evidence="1">Belongs to the UPF0065 (bug) family.</text>
</comment>
<keyword evidence="4" id="KW-1185">Reference proteome</keyword>
<feature type="chain" id="PRO_5047117110" evidence="2">
    <location>
        <begin position="25"/>
        <end position="323"/>
    </location>
</feature>
<feature type="signal peptide" evidence="2">
    <location>
        <begin position="1"/>
        <end position="24"/>
    </location>
</feature>
<dbReference type="Proteomes" id="UP001303211">
    <property type="component" value="Chromosome"/>
</dbReference>
<dbReference type="Gene3D" id="3.40.190.150">
    <property type="entry name" value="Bordetella uptake gene, domain 1"/>
    <property type="match status" value="1"/>
</dbReference>
<proteinExistence type="inferred from homology"/>
<dbReference type="Gene3D" id="3.40.190.10">
    <property type="entry name" value="Periplasmic binding protein-like II"/>
    <property type="match status" value="1"/>
</dbReference>
<dbReference type="Pfam" id="PF03401">
    <property type="entry name" value="TctC"/>
    <property type="match status" value="1"/>
</dbReference>
<accession>A0ABZ0J8U4</accession>
<dbReference type="InterPro" id="IPR042100">
    <property type="entry name" value="Bug_dom1"/>
</dbReference>
<organism evidence="3 4">
    <name type="scientific">Diaphorobacter limosus</name>
    <dbReference type="NCBI Taxonomy" id="3036128"/>
    <lineage>
        <taxon>Bacteria</taxon>
        <taxon>Pseudomonadati</taxon>
        <taxon>Pseudomonadota</taxon>
        <taxon>Betaproteobacteria</taxon>
        <taxon>Burkholderiales</taxon>
        <taxon>Comamonadaceae</taxon>
        <taxon>Diaphorobacter</taxon>
    </lineage>
</organism>
<dbReference type="PANTHER" id="PTHR42928:SF5">
    <property type="entry name" value="BLR1237 PROTEIN"/>
    <property type="match status" value="1"/>
</dbReference>
<evidence type="ECO:0000256" key="2">
    <source>
        <dbReference type="SAM" id="SignalP"/>
    </source>
</evidence>
<gene>
    <name evidence="3" type="ORF">P4826_06940</name>
</gene>
<dbReference type="RefSeq" id="WP_317703123.1">
    <property type="nucleotide sequence ID" value="NZ_CP136921.1"/>
</dbReference>
<evidence type="ECO:0000313" key="3">
    <source>
        <dbReference type="EMBL" id="WOO33791.1"/>
    </source>
</evidence>
<evidence type="ECO:0000256" key="1">
    <source>
        <dbReference type="ARBA" id="ARBA00006987"/>
    </source>
</evidence>